<keyword evidence="2" id="KW-1185">Reference proteome</keyword>
<dbReference type="RefSeq" id="WP_330958948.1">
    <property type="nucleotide sequence ID" value="NZ_JAZGJQ010000015.1"/>
</dbReference>
<evidence type="ECO:0000313" key="1">
    <source>
        <dbReference type="EMBL" id="MEE6148180.1"/>
    </source>
</evidence>
<proteinExistence type="predicted"/>
<evidence type="ECO:0000313" key="2">
    <source>
        <dbReference type="Proteomes" id="UP001332931"/>
    </source>
</evidence>
<reference evidence="1 2" key="1">
    <citation type="submission" date="2024-01" db="EMBL/GenBank/DDBJ databases">
        <title>Description of Olsenella sp. nov., isolated from pig feces.</title>
        <authorList>
            <person name="Chang Y.-H."/>
        </authorList>
    </citation>
    <scope>NUCLEOTIDE SEQUENCE [LARGE SCALE GENOMIC DNA]</scope>
    <source>
        <strain evidence="1 2">YH-ols2223</strain>
    </source>
</reference>
<name>A0ABU7RC93_9ACTN</name>
<comment type="caution">
    <text evidence="1">The sequence shown here is derived from an EMBL/GenBank/DDBJ whole genome shotgun (WGS) entry which is preliminary data.</text>
</comment>
<gene>
    <name evidence="1" type="ORF">VXJ25_09340</name>
</gene>
<protein>
    <submittedName>
        <fullName evidence="1">Uncharacterized protein</fullName>
    </submittedName>
</protein>
<dbReference type="EMBL" id="JAZGJQ010000015">
    <property type="protein sequence ID" value="MEE6148180.1"/>
    <property type="molecule type" value="Genomic_DNA"/>
</dbReference>
<accession>A0ABU7RC93</accession>
<organism evidence="1 2">
    <name type="scientific">Olsenella absiana</name>
    <dbReference type="NCBI Taxonomy" id="3115222"/>
    <lineage>
        <taxon>Bacteria</taxon>
        <taxon>Bacillati</taxon>
        <taxon>Actinomycetota</taxon>
        <taxon>Coriobacteriia</taxon>
        <taxon>Coriobacteriales</taxon>
        <taxon>Atopobiaceae</taxon>
        <taxon>Olsenella</taxon>
    </lineage>
</organism>
<sequence>MINVLDVATPRDGYFATAVPGTVSEVIASQLVAAGYLAETLDAEGFLSEGERQAAVSTFRRYPTVRDRGVRALVSNYDQEQVAAIADALADDPAFRRMWSAAEGLPGSWLDGVPAEVERERSLLLADWR</sequence>
<dbReference type="Proteomes" id="UP001332931">
    <property type="component" value="Unassembled WGS sequence"/>
</dbReference>